<reference evidence="1" key="1">
    <citation type="journal article" date="2020" name="Stud. Mycol.">
        <title>101 Dothideomycetes genomes: a test case for predicting lifestyles and emergence of pathogens.</title>
        <authorList>
            <person name="Haridas S."/>
            <person name="Albert R."/>
            <person name="Binder M."/>
            <person name="Bloem J."/>
            <person name="Labutti K."/>
            <person name="Salamov A."/>
            <person name="Andreopoulos B."/>
            <person name="Baker S."/>
            <person name="Barry K."/>
            <person name="Bills G."/>
            <person name="Bluhm B."/>
            <person name="Cannon C."/>
            <person name="Castanera R."/>
            <person name="Culley D."/>
            <person name="Daum C."/>
            <person name="Ezra D."/>
            <person name="Gonzalez J."/>
            <person name="Henrissat B."/>
            <person name="Kuo A."/>
            <person name="Liang C."/>
            <person name="Lipzen A."/>
            <person name="Lutzoni F."/>
            <person name="Magnuson J."/>
            <person name="Mondo S."/>
            <person name="Nolan M."/>
            <person name="Ohm R."/>
            <person name="Pangilinan J."/>
            <person name="Park H.-J."/>
            <person name="Ramirez L."/>
            <person name="Alfaro M."/>
            <person name="Sun H."/>
            <person name="Tritt A."/>
            <person name="Yoshinaga Y."/>
            <person name="Zwiers L.-H."/>
            <person name="Turgeon B."/>
            <person name="Goodwin S."/>
            <person name="Spatafora J."/>
            <person name="Crous P."/>
            <person name="Grigoriev I."/>
        </authorList>
    </citation>
    <scope>NUCLEOTIDE SEQUENCE</scope>
    <source>
        <strain evidence="1">CBS 161.51</strain>
    </source>
</reference>
<dbReference type="AlphaFoldDB" id="A0A6A5TD87"/>
<sequence length="168" mass="19047">MVPPASASQTYTALYNTALAFIKAQTQDEKLPTRMDFDRVRTFCSPTFQHSWGHNYAVSLAPPLQGSLSFDGFVAHLQSMLPKLESWKAVITDIVVDEVRMRVVLRITFLMRAKGAGEEEVLENDLLWVFDMERDGDGGEERMKIRKSVEFIDGIAGGKLKELMMRKM</sequence>
<evidence type="ECO:0000313" key="1">
    <source>
        <dbReference type="EMBL" id="KAF1946857.1"/>
    </source>
</evidence>
<organism evidence="1 2">
    <name type="scientific">Clathrospora elynae</name>
    <dbReference type="NCBI Taxonomy" id="706981"/>
    <lineage>
        <taxon>Eukaryota</taxon>
        <taxon>Fungi</taxon>
        <taxon>Dikarya</taxon>
        <taxon>Ascomycota</taxon>
        <taxon>Pezizomycotina</taxon>
        <taxon>Dothideomycetes</taxon>
        <taxon>Pleosporomycetidae</taxon>
        <taxon>Pleosporales</taxon>
        <taxon>Diademaceae</taxon>
        <taxon>Clathrospora</taxon>
    </lineage>
</organism>
<dbReference type="Proteomes" id="UP000800038">
    <property type="component" value="Unassembled WGS sequence"/>
</dbReference>
<gene>
    <name evidence="1" type="ORF">EJ02DRAFT_440772</name>
</gene>
<name>A0A6A5TD87_9PLEO</name>
<evidence type="ECO:0000313" key="2">
    <source>
        <dbReference type="Proteomes" id="UP000800038"/>
    </source>
</evidence>
<protein>
    <submittedName>
        <fullName evidence="1">Uncharacterized protein</fullName>
    </submittedName>
</protein>
<dbReference type="EMBL" id="ML976001">
    <property type="protein sequence ID" value="KAF1946857.1"/>
    <property type="molecule type" value="Genomic_DNA"/>
</dbReference>
<proteinExistence type="predicted"/>
<accession>A0A6A5TD87</accession>
<keyword evidence="2" id="KW-1185">Reference proteome</keyword>
<dbReference type="OrthoDB" id="414540at2759"/>